<protein>
    <submittedName>
        <fullName evidence="1">570_t:CDS:1</fullName>
    </submittedName>
</protein>
<comment type="caution">
    <text evidence="1">The sequence shown here is derived from an EMBL/GenBank/DDBJ whole genome shotgun (WGS) entry which is preliminary data.</text>
</comment>
<keyword evidence="2" id="KW-1185">Reference proteome</keyword>
<reference evidence="1" key="1">
    <citation type="submission" date="2021-06" db="EMBL/GenBank/DDBJ databases">
        <authorList>
            <person name="Kallberg Y."/>
            <person name="Tangrot J."/>
            <person name="Rosling A."/>
        </authorList>
    </citation>
    <scope>NUCLEOTIDE SEQUENCE</scope>
    <source>
        <strain evidence="1">MT106</strain>
    </source>
</reference>
<dbReference type="PANTHER" id="PTHR33129:SF1">
    <property type="entry name" value="ATP-BINDING PROTEIN"/>
    <property type="match status" value="1"/>
</dbReference>
<dbReference type="PANTHER" id="PTHR33129">
    <property type="entry name" value="PROTEIN KINASE DOMAIN-CONTAINING PROTEIN-RELATED"/>
    <property type="match status" value="1"/>
</dbReference>
<dbReference type="AlphaFoldDB" id="A0A9N9ETN8"/>
<evidence type="ECO:0000313" key="2">
    <source>
        <dbReference type="Proteomes" id="UP000789831"/>
    </source>
</evidence>
<dbReference type="EMBL" id="CAJVPL010014714">
    <property type="protein sequence ID" value="CAG8691654.1"/>
    <property type="molecule type" value="Genomic_DNA"/>
</dbReference>
<dbReference type="InterPro" id="IPR052980">
    <property type="entry name" value="Crinkler_effector"/>
</dbReference>
<organism evidence="1 2">
    <name type="scientific">Ambispora gerdemannii</name>
    <dbReference type="NCBI Taxonomy" id="144530"/>
    <lineage>
        <taxon>Eukaryota</taxon>
        <taxon>Fungi</taxon>
        <taxon>Fungi incertae sedis</taxon>
        <taxon>Mucoromycota</taxon>
        <taxon>Glomeromycotina</taxon>
        <taxon>Glomeromycetes</taxon>
        <taxon>Archaeosporales</taxon>
        <taxon>Ambisporaceae</taxon>
        <taxon>Ambispora</taxon>
    </lineage>
</organism>
<feature type="non-terminal residue" evidence="1">
    <location>
        <position position="170"/>
    </location>
</feature>
<dbReference type="Proteomes" id="UP000789831">
    <property type="component" value="Unassembled WGS sequence"/>
</dbReference>
<proteinExistence type="predicted"/>
<sequence>GFRERASFRGYVFEGVVHNVLQNGGSFRIRELKASNEVPEEETTLKLSPSNGLEIFYDIKELTKPKVYYIPYAKNFAAIDSIQLFDNDPDHFYQATVSDHHNVKNSIRSAIRSNKQIHFYFVVPKDVFPRFKYNQNFLNDNGTPYRNRPGWLRTITQFALEIDWDAYVAL</sequence>
<accession>A0A9N9ETN8</accession>
<gene>
    <name evidence="1" type="ORF">AGERDE_LOCUS13128</name>
</gene>
<name>A0A9N9ETN8_9GLOM</name>
<feature type="non-terminal residue" evidence="1">
    <location>
        <position position="1"/>
    </location>
</feature>
<evidence type="ECO:0000313" key="1">
    <source>
        <dbReference type="EMBL" id="CAG8691654.1"/>
    </source>
</evidence>